<dbReference type="PANTHER" id="PTHR43772:SF2">
    <property type="entry name" value="PUTATIVE (AFU_ORTHOLOGUE AFUA_2G04480)-RELATED"/>
    <property type="match status" value="1"/>
</dbReference>
<accession>A0ABP7VIU0</accession>
<keyword evidence="2" id="KW-0624">Polysaccharide degradation</keyword>
<dbReference type="RefSeq" id="WP_344911236.1">
    <property type="nucleotide sequence ID" value="NZ_BAABDL010000059.1"/>
</dbReference>
<protein>
    <submittedName>
        <fullName evidence="7">Uncharacterized protein</fullName>
    </submittedName>
</protein>
<dbReference type="Gene3D" id="2.115.10.20">
    <property type="entry name" value="Glycosyl hydrolase domain, family 43"/>
    <property type="match status" value="1"/>
</dbReference>
<evidence type="ECO:0000256" key="3">
    <source>
        <dbReference type="ARBA" id="ARBA00022801"/>
    </source>
</evidence>
<evidence type="ECO:0000313" key="7">
    <source>
        <dbReference type="EMBL" id="GAA4066816.1"/>
    </source>
</evidence>
<dbReference type="InterPro" id="IPR052176">
    <property type="entry name" value="Glycosyl_Hydrlase_43_Enz"/>
</dbReference>
<gene>
    <name evidence="7" type="ORF">GCM10022410_11440</name>
</gene>
<keyword evidence="5 6" id="KW-0326">Glycosidase</keyword>
<sequence length="484" mass="54809">MNRQVFNPFLPSYEYIPDAEPYVFDDRVYVFGSHDRFNGKLFCLNDYVSWSAPVNDLTDWKYEGVIYRKNQDPMNKLGLFQMYAPDVTKGVDGRYYLYYALNFFSIMAVAVCDTPAGQYEFYGYVSDINGEKLSSKKGDPFLFDPGVLVDDDGSVYLYFGFAPQKSLSPIITGGKKRRFNGGYVVQLAPDMKTVIGKTKLLFNKVGEASGTGFEGHEFFEASSIRRIGDTYYFIYSSINGHELCYATSDSPLGPFQYGGTVISNGDLYINGYSEDKNSDNYIGNNHGSIVAINDQWYIFYHRQTNRHHYSRQAMAERIEIMEDGSIPQVELTSCGLNNGPLKGKGEYGAYIACHLKSGDGAGRYGTYFGHIAFRKHPYFTQTGRDREENPDQYIANMRDGASAGYKYFMINDLNEIGVAVRGSGTGVIYITNMNDSDPIAKIYIQPSKDYKYFYTQLQMANGKTALYFTYRGPGRIDFKSFVLR</sequence>
<evidence type="ECO:0000256" key="4">
    <source>
        <dbReference type="ARBA" id="ARBA00023277"/>
    </source>
</evidence>
<proteinExistence type="inferred from homology"/>
<dbReference type="CDD" id="cd18620">
    <property type="entry name" value="GH43_XylA-like"/>
    <property type="match status" value="1"/>
</dbReference>
<organism evidence="7 8">
    <name type="scientific">Amphibacillus indicireducens</name>
    <dbReference type="NCBI Taxonomy" id="1076330"/>
    <lineage>
        <taxon>Bacteria</taxon>
        <taxon>Bacillati</taxon>
        <taxon>Bacillota</taxon>
        <taxon>Bacilli</taxon>
        <taxon>Bacillales</taxon>
        <taxon>Bacillaceae</taxon>
        <taxon>Amphibacillus</taxon>
    </lineage>
</organism>
<dbReference type="PANTHER" id="PTHR43772">
    <property type="entry name" value="ENDO-1,4-BETA-XYLANASE"/>
    <property type="match status" value="1"/>
</dbReference>
<keyword evidence="8" id="KW-1185">Reference proteome</keyword>
<dbReference type="Proteomes" id="UP001501734">
    <property type="component" value="Unassembled WGS sequence"/>
</dbReference>
<comment type="similarity">
    <text evidence="1 6">Belongs to the glycosyl hydrolase 43 family.</text>
</comment>
<dbReference type="Pfam" id="PF04616">
    <property type="entry name" value="Glyco_hydro_43"/>
    <property type="match status" value="1"/>
</dbReference>
<dbReference type="InterPro" id="IPR006710">
    <property type="entry name" value="Glyco_hydro_43"/>
</dbReference>
<evidence type="ECO:0000313" key="8">
    <source>
        <dbReference type="Proteomes" id="UP001501734"/>
    </source>
</evidence>
<keyword evidence="2" id="KW-0858">Xylan degradation</keyword>
<keyword evidence="4" id="KW-0119">Carbohydrate metabolism</keyword>
<evidence type="ECO:0000256" key="2">
    <source>
        <dbReference type="ARBA" id="ARBA00022651"/>
    </source>
</evidence>
<evidence type="ECO:0000256" key="6">
    <source>
        <dbReference type="RuleBase" id="RU361187"/>
    </source>
</evidence>
<reference evidence="8" key="1">
    <citation type="journal article" date="2019" name="Int. J. Syst. Evol. Microbiol.">
        <title>The Global Catalogue of Microorganisms (GCM) 10K type strain sequencing project: providing services to taxonomists for standard genome sequencing and annotation.</title>
        <authorList>
            <consortium name="The Broad Institute Genomics Platform"/>
            <consortium name="The Broad Institute Genome Sequencing Center for Infectious Disease"/>
            <person name="Wu L."/>
            <person name="Ma J."/>
        </authorList>
    </citation>
    <scope>NUCLEOTIDE SEQUENCE [LARGE SCALE GENOMIC DNA]</scope>
    <source>
        <strain evidence="8">JCM 17250</strain>
    </source>
</reference>
<dbReference type="InterPro" id="IPR023296">
    <property type="entry name" value="Glyco_hydro_beta-prop_sf"/>
</dbReference>
<name>A0ABP7VIU0_9BACI</name>
<evidence type="ECO:0000256" key="1">
    <source>
        <dbReference type="ARBA" id="ARBA00009865"/>
    </source>
</evidence>
<keyword evidence="3 6" id="KW-0378">Hydrolase</keyword>
<comment type="caution">
    <text evidence="7">The sequence shown here is derived from an EMBL/GenBank/DDBJ whole genome shotgun (WGS) entry which is preliminary data.</text>
</comment>
<evidence type="ECO:0000256" key="5">
    <source>
        <dbReference type="ARBA" id="ARBA00023295"/>
    </source>
</evidence>
<dbReference type="SUPFAM" id="SSF75005">
    <property type="entry name" value="Arabinanase/levansucrase/invertase"/>
    <property type="match status" value="1"/>
</dbReference>
<dbReference type="EMBL" id="BAABDL010000059">
    <property type="protein sequence ID" value="GAA4066816.1"/>
    <property type="molecule type" value="Genomic_DNA"/>
</dbReference>